<reference evidence="4 5" key="1">
    <citation type="submission" date="2018-01" db="EMBL/GenBank/DDBJ databases">
        <title>Arthrobacter sp. nov., from glaciers in China.</title>
        <authorList>
            <person name="Liu Q."/>
            <person name="Xin Y.-H."/>
        </authorList>
    </citation>
    <scope>NUCLEOTIDE SEQUENCE [LARGE SCALE GENOMIC DNA]</scope>
    <source>
        <strain evidence="4 5">HLT2-12-2</strain>
    </source>
</reference>
<dbReference type="CDD" id="cd00090">
    <property type="entry name" value="HTH_ARSR"/>
    <property type="match status" value="1"/>
</dbReference>
<accession>A0A2S4A0D8</accession>
<evidence type="ECO:0000313" key="4">
    <source>
        <dbReference type="EMBL" id="POH74749.1"/>
    </source>
</evidence>
<dbReference type="InterPro" id="IPR043129">
    <property type="entry name" value="ATPase_NBD"/>
</dbReference>
<dbReference type="Pfam" id="PF13412">
    <property type="entry name" value="HTH_24"/>
    <property type="match status" value="1"/>
</dbReference>
<dbReference type="PROSITE" id="PS01125">
    <property type="entry name" value="ROK"/>
    <property type="match status" value="1"/>
</dbReference>
<gene>
    <name evidence="4" type="ORF">CVS27_02425</name>
</gene>
<dbReference type="InterPro" id="IPR036388">
    <property type="entry name" value="WH-like_DNA-bd_sf"/>
</dbReference>
<evidence type="ECO:0000256" key="2">
    <source>
        <dbReference type="SAM" id="MobiDB-lite"/>
    </source>
</evidence>
<organism evidence="4 5">
    <name type="scientific">Arthrobacter glacialis</name>
    <dbReference type="NCBI Taxonomy" id="1664"/>
    <lineage>
        <taxon>Bacteria</taxon>
        <taxon>Bacillati</taxon>
        <taxon>Actinomycetota</taxon>
        <taxon>Actinomycetes</taxon>
        <taxon>Micrococcales</taxon>
        <taxon>Micrococcaceae</taxon>
        <taxon>Arthrobacter</taxon>
    </lineage>
</organism>
<dbReference type="Gene3D" id="1.10.10.10">
    <property type="entry name" value="Winged helix-like DNA-binding domain superfamily/Winged helix DNA-binding domain"/>
    <property type="match status" value="1"/>
</dbReference>
<proteinExistence type="inferred from homology"/>
<dbReference type="AlphaFoldDB" id="A0A2S4A0D8"/>
<dbReference type="Gene3D" id="3.30.420.40">
    <property type="match status" value="2"/>
</dbReference>
<dbReference type="PROSITE" id="PS50943">
    <property type="entry name" value="HTH_CROC1"/>
    <property type="match status" value="1"/>
</dbReference>
<protein>
    <submittedName>
        <fullName evidence="4">ROK family transcriptional regulator</fullName>
    </submittedName>
</protein>
<feature type="region of interest" description="Disordered" evidence="2">
    <location>
        <begin position="1"/>
        <end position="22"/>
    </location>
</feature>
<dbReference type="InterPro" id="IPR000600">
    <property type="entry name" value="ROK"/>
</dbReference>
<dbReference type="PANTHER" id="PTHR18964:SF173">
    <property type="entry name" value="GLUCOKINASE"/>
    <property type="match status" value="1"/>
</dbReference>
<dbReference type="InterPro" id="IPR049874">
    <property type="entry name" value="ROK_cs"/>
</dbReference>
<dbReference type="PANTHER" id="PTHR18964">
    <property type="entry name" value="ROK (REPRESSOR, ORF, KINASE) FAMILY"/>
    <property type="match status" value="1"/>
</dbReference>
<sequence>MSNAPTPAAGHMPKPGSQSALRQRNQRLIIETLRELGALSQAELARATGLSTATISNIVKALSAEGLTTTHPTTSSGRRALAVSLLETPEIAAGIDFGRSHVRVVLASPGLIVKAEKFAPLPVGHLASESIATAAAMLADLLAESGIERGQVKGAGVGVPGPIDHRTGTVIRGAILPEWVGVNIVARLEEALDMPIFADNDANLGALAQVTWGEHKAARDLVFLKIGSGIGAGLILNGAPYYGHTGITGEIGHATIFDQGLVCRCGNRGCLETVASTAVMIELLSRGESETLTVGAIIRHAMAGDSATLRVIDDAGMAVGRAIANVANMINPEIIVVGGPLAALGETLLNPIRRGLIRHAVPAIGEGTTVVMSSLGDRAEALGAISLALSRRGLPQDRR</sequence>
<dbReference type="InterPro" id="IPR036390">
    <property type="entry name" value="WH_DNA-bd_sf"/>
</dbReference>
<dbReference type="SUPFAM" id="SSF53067">
    <property type="entry name" value="Actin-like ATPase domain"/>
    <property type="match status" value="1"/>
</dbReference>
<name>A0A2S4A0D8_ARTGL</name>
<dbReference type="InterPro" id="IPR001387">
    <property type="entry name" value="Cro/C1-type_HTH"/>
</dbReference>
<dbReference type="RefSeq" id="WP_103464158.1">
    <property type="nucleotide sequence ID" value="NZ_PPXC01000002.1"/>
</dbReference>
<comment type="caution">
    <text evidence="4">The sequence shown here is derived from an EMBL/GenBank/DDBJ whole genome shotgun (WGS) entry which is preliminary data.</text>
</comment>
<dbReference type="Proteomes" id="UP000237061">
    <property type="component" value="Unassembled WGS sequence"/>
</dbReference>
<evidence type="ECO:0000313" key="5">
    <source>
        <dbReference type="Proteomes" id="UP000237061"/>
    </source>
</evidence>
<evidence type="ECO:0000256" key="1">
    <source>
        <dbReference type="ARBA" id="ARBA00006479"/>
    </source>
</evidence>
<dbReference type="SUPFAM" id="SSF46785">
    <property type="entry name" value="Winged helix' DNA-binding domain"/>
    <property type="match status" value="1"/>
</dbReference>
<evidence type="ECO:0000259" key="3">
    <source>
        <dbReference type="PROSITE" id="PS50943"/>
    </source>
</evidence>
<feature type="domain" description="HTH cro/C1-type" evidence="3">
    <location>
        <begin position="30"/>
        <end position="58"/>
    </location>
</feature>
<dbReference type="Pfam" id="PF00480">
    <property type="entry name" value="ROK"/>
    <property type="match status" value="1"/>
</dbReference>
<comment type="similarity">
    <text evidence="1">Belongs to the ROK (NagC/XylR) family.</text>
</comment>
<keyword evidence="5" id="KW-1185">Reference proteome</keyword>
<dbReference type="InterPro" id="IPR011991">
    <property type="entry name" value="ArsR-like_HTH"/>
</dbReference>
<dbReference type="EMBL" id="PPXC01000002">
    <property type="protein sequence ID" value="POH74749.1"/>
    <property type="molecule type" value="Genomic_DNA"/>
</dbReference>